<keyword evidence="3" id="KW-0500">Molybdenum</keyword>
<evidence type="ECO:0000259" key="6">
    <source>
        <dbReference type="Pfam" id="PF00384"/>
    </source>
</evidence>
<dbReference type="PANTHER" id="PTHR43742:SF10">
    <property type="entry name" value="TRIMETHYLAMINE-N-OXIDE REDUCTASE 2"/>
    <property type="match status" value="1"/>
</dbReference>
<dbReference type="PANTHER" id="PTHR43742">
    <property type="entry name" value="TRIMETHYLAMINE-N-OXIDE REDUCTASE"/>
    <property type="match status" value="1"/>
</dbReference>
<feature type="domain" description="Molybdopterin oxidoreductase N-terminal" evidence="8">
    <location>
        <begin position="8"/>
        <end position="48"/>
    </location>
</feature>
<evidence type="ECO:0000313" key="10">
    <source>
        <dbReference type="Proteomes" id="UP000694001"/>
    </source>
</evidence>
<evidence type="ECO:0000256" key="1">
    <source>
        <dbReference type="ARBA" id="ARBA00001942"/>
    </source>
</evidence>
<dbReference type="GO" id="GO:0030151">
    <property type="term" value="F:molybdenum ion binding"/>
    <property type="evidence" value="ECO:0007669"/>
    <property type="project" value="TreeGrafter"/>
</dbReference>
<dbReference type="GO" id="GO:0016491">
    <property type="term" value="F:oxidoreductase activity"/>
    <property type="evidence" value="ECO:0007669"/>
    <property type="project" value="UniProtKB-KW"/>
</dbReference>
<evidence type="ECO:0000259" key="7">
    <source>
        <dbReference type="Pfam" id="PF01568"/>
    </source>
</evidence>
<dbReference type="GO" id="GO:0043546">
    <property type="term" value="F:molybdopterin cofactor binding"/>
    <property type="evidence" value="ECO:0007669"/>
    <property type="project" value="InterPro"/>
</dbReference>
<gene>
    <name evidence="9" type="ORF">KO353_03515</name>
</gene>
<dbReference type="GO" id="GO:0030288">
    <property type="term" value="C:outer membrane-bounded periplasmic space"/>
    <property type="evidence" value="ECO:0007669"/>
    <property type="project" value="TreeGrafter"/>
</dbReference>
<dbReference type="CDD" id="cd02793">
    <property type="entry name" value="MopB_CT_DMSOR-BSOR-TMAOR"/>
    <property type="match status" value="1"/>
</dbReference>
<feature type="domain" description="Molybdopterin dinucleotide-binding" evidence="7">
    <location>
        <begin position="623"/>
        <end position="743"/>
    </location>
</feature>
<proteinExistence type="inferred from homology"/>
<dbReference type="RefSeq" id="WP_218286379.1">
    <property type="nucleotide sequence ID" value="NZ_CP076448.1"/>
</dbReference>
<evidence type="ECO:0000256" key="4">
    <source>
        <dbReference type="ARBA" id="ARBA00022723"/>
    </source>
</evidence>
<dbReference type="KEGG" id="elio:KO353_03515"/>
<keyword evidence="10" id="KW-1185">Reference proteome</keyword>
<accession>A0A975U4Q1</accession>
<dbReference type="GO" id="GO:0009055">
    <property type="term" value="F:electron transfer activity"/>
    <property type="evidence" value="ECO:0007669"/>
    <property type="project" value="TreeGrafter"/>
</dbReference>
<dbReference type="Pfam" id="PF00384">
    <property type="entry name" value="Molybdopterin"/>
    <property type="match status" value="1"/>
</dbReference>
<dbReference type="Pfam" id="PF18364">
    <property type="entry name" value="Molybdopterin_N"/>
    <property type="match status" value="1"/>
</dbReference>
<dbReference type="Proteomes" id="UP000694001">
    <property type="component" value="Chromosome"/>
</dbReference>
<dbReference type="InterPro" id="IPR050612">
    <property type="entry name" value="Prok_Mopterin_Oxidored"/>
</dbReference>
<organism evidence="9 10">
    <name type="scientific">Elioraea tepida</name>
    <dbReference type="NCBI Taxonomy" id="2843330"/>
    <lineage>
        <taxon>Bacteria</taxon>
        <taxon>Pseudomonadati</taxon>
        <taxon>Pseudomonadota</taxon>
        <taxon>Alphaproteobacteria</taxon>
        <taxon>Acetobacterales</taxon>
        <taxon>Elioraeaceae</taxon>
        <taxon>Elioraea</taxon>
    </lineage>
</organism>
<feature type="domain" description="Molybdopterin oxidoreductase" evidence="6">
    <location>
        <begin position="52"/>
        <end position="506"/>
    </location>
</feature>
<comment type="similarity">
    <text evidence="2">Belongs to the prokaryotic molybdopterin-containing oxidoreductase family.</text>
</comment>
<evidence type="ECO:0000256" key="5">
    <source>
        <dbReference type="ARBA" id="ARBA00023002"/>
    </source>
</evidence>
<dbReference type="GO" id="GO:0009061">
    <property type="term" value="P:anaerobic respiration"/>
    <property type="evidence" value="ECO:0007669"/>
    <property type="project" value="TreeGrafter"/>
</dbReference>
<reference evidence="9" key="1">
    <citation type="submission" date="2021-06" db="EMBL/GenBank/DDBJ databases">
        <title>Elioraea tepida, sp. nov., a moderately thermophilic aerobic anoxygenic phototrophic bacterium isolated from an alkaline siliceous hot spring mat community in Yellowstone National Park, WY, USA.</title>
        <authorList>
            <person name="Saini M.K."/>
            <person name="Yoshida S."/>
            <person name="Sebastian A."/>
            <person name="Hirose S."/>
            <person name="Hara E."/>
            <person name="Tamaki H."/>
            <person name="Soulier N.T."/>
            <person name="Albert I."/>
            <person name="Hanada S."/>
            <person name="Bryant D.A."/>
            <person name="Tank M."/>
        </authorList>
    </citation>
    <scope>NUCLEOTIDE SEQUENCE</scope>
    <source>
        <strain evidence="9">MS-P2</strain>
    </source>
</reference>
<name>A0A975U4Q1_9PROT</name>
<dbReference type="FunFam" id="2.40.40.20:FF:000009">
    <property type="entry name" value="Biotin sulfoxide reductase 2"/>
    <property type="match status" value="1"/>
</dbReference>
<dbReference type="CDD" id="cd02769">
    <property type="entry name" value="MopB_DMSOR-BSOR-TMAOR"/>
    <property type="match status" value="1"/>
</dbReference>
<dbReference type="InterPro" id="IPR006656">
    <property type="entry name" value="Mopterin_OxRdtase"/>
</dbReference>
<dbReference type="InterPro" id="IPR006657">
    <property type="entry name" value="MoPterin_dinucl-bd_dom"/>
</dbReference>
<keyword evidence="5" id="KW-0560">Oxidoreductase</keyword>
<comment type="cofactor">
    <cofactor evidence="1">
        <name>Mo-bis(molybdopterin guanine dinucleotide)</name>
        <dbReference type="ChEBI" id="CHEBI:60539"/>
    </cofactor>
</comment>
<evidence type="ECO:0000256" key="2">
    <source>
        <dbReference type="ARBA" id="ARBA00010312"/>
    </source>
</evidence>
<evidence type="ECO:0000256" key="3">
    <source>
        <dbReference type="ARBA" id="ARBA00022505"/>
    </source>
</evidence>
<keyword evidence="4" id="KW-0479">Metal-binding</keyword>
<dbReference type="Pfam" id="PF01568">
    <property type="entry name" value="Molydop_binding"/>
    <property type="match status" value="1"/>
</dbReference>
<dbReference type="EMBL" id="CP076448">
    <property type="protein sequence ID" value="QXM25323.1"/>
    <property type="molecule type" value="Genomic_DNA"/>
</dbReference>
<protein>
    <submittedName>
        <fullName evidence="9">Molybdopterin-dependent oxidoreductase</fullName>
    </submittedName>
</protein>
<evidence type="ECO:0000259" key="8">
    <source>
        <dbReference type="Pfam" id="PF18364"/>
    </source>
</evidence>
<dbReference type="InterPro" id="IPR041954">
    <property type="entry name" value="CT_DMSOR/BSOR/TMAOR"/>
</dbReference>
<dbReference type="AlphaFoldDB" id="A0A975U4Q1"/>
<dbReference type="InterPro" id="IPR041460">
    <property type="entry name" value="Molybdopterin_N"/>
</dbReference>
<sequence length="769" mass="83680">MTVTAIPHSSHWGAFDALVEDGRVIGVRPFAGDRFPGTLIESVPDIVHSPARIDRPYVRRGWLRGARSGARRGGEGFVPVSWDEAIRLVAGEIDRVRREHGNAAIFGGSYGWSSAGRFHHARTQLQRMLNAAGGFTGQVTNYSYAAGMTLMPHIVGTNDCIQGPATDWPAILANAKLMVCFGGLPLKNGEVCAGGAGEGQYRRWLREAAASPLRVVNISPLREDTPEWLRAEWLPIRPGTDTALMLALAHAIVAAGKEDRAFLATHCVGWERLRAYIMGEADGVAKTPEWAAPITGIDAGTIRALAAEMAASPTMITAAWSIQRQDRGEQPYWMTVALAAITGGIGRPGTGFAFGYGSINGVGNPRLDLPVPQLSAGRNPTGLWIPVARITDMLENPGGVCEYNGRRIVYPDIRLIYWAGGNPFHHHQDLNRLLRAWARAETIIVHEPWWTALARHADIVLPATTTLERNDIGASSRDRHVMAMKKAVPAQGLARDDFTICADIADALGVRAVFTEQRDEAAWLRHLYDEARTTWTRAGIETPDFDEFWEQGFVELPAPERPFVLFEDFRNDPRKNPLHTPSGKVELVSETIGGFGYDDCPAHPVWMEPKEWLGAPLARRFPLHLLSFQPATRLHGQLDQGRVSLSSKVAGREPILIGPQDAAARGLATGDVVRVFNDRGACLAGVVVREGILPGVVAMATGAWFDPLVPGQPGALCVHGNPNVLTRDEGTSRLGQGPVAQSCLVEIERWTGDLPPVRVHAPPSIVEAR</sequence>
<evidence type="ECO:0000313" key="9">
    <source>
        <dbReference type="EMBL" id="QXM25323.1"/>
    </source>
</evidence>